<dbReference type="GO" id="GO:0016020">
    <property type="term" value="C:membrane"/>
    <property type="evidence" value="ECO:0007669"/>
    <property type="project" value="UniProtKB-SubCell"/>
</dbReference>
<dbReference type="AlphaFoldDB" id="A0A2T0RBA4"/>
<dbReference type="PANTHER" id="PTHR37422:SF13">
    <property type="entry name" value="LIPOPOLYSACCHARIDE BIOSYNTHESIS PROTEIN PA4999-RELATED"/>
    <property type="match status" value="1"/>
</dbReference>
<dbReference type="InterPro" id="IPR007016">
    <property type="entry name" value="O-antigen_ligase-rel_domated"/>
</dbReference>
<feature type="transmembrane region" description="Helical" evidence="6">
    <location>
        <begin position="211"/>
        <end position="232"/>
    </location>
</feature>
<evidence type="ECO:0000256" key="4">
    <source>
        <dbReference type="ARBA" id="ARBA00023136"/>
    </source>
</evidence>
<dbReference type="Pfam" id="PF04932">
    <property type="entry name" value="Wzy_C"/>
    <property type="match status" value="1"/>
</dbReference>
<dbReference type="InterPro" id="IPR051533">
    <property type="entry name" value="WaaL-like"/>
</dbReference>
<feature type="transmembrane region" description="Helical" evidence="6">
    <location>
        <begin position="348"/>
        <end position="367"/>
    </location>
</feature>
<organism evidence="8 9">
    <name type="scientific">Kineococcus rhizosphaerae</name>
    <dbReference type="NCBI Taxonomy" id="559628"/>
    <lineage>
        <taxon>Bacteria</taxon>
        <taxon>Bacillati</taxon>
        <taxon>Actinomycetota</taxon>
        <taxon>Actinomycetes</taxon>
        <taxon>Kineosporiales</taxon>
        <taxon>Kineosporiaceae</taxon>
        <taxon>Kineococcus</taxon>
    </lineage>
</organism>
<feature type="domain" description="O-antigen ligase-related" evidence="7">
    <location>
        <begin position="176"/>
        <end position="318"/>
    </location>
</feature>
<evidence type="ECO:0000313" key="8">
    <source>
        <dbReference type="EMBL" id="PRY18427.1"/>
    </source>
</evidence>
<dbReference type="EMBL" id="PVZF01000001">
    <property type="protein sequence ID" value="PRY18427.1"/>
    <property type="molecule type" value="Genomic_DNA"/>
</dbReference>
<keyword evidence="3 6" id="KW-1133">Transmembrane helix</keyword>
<feature type="compositionally biased region" description="Basic and acidic residues" evidence="5">
    <location>
        <begin position="394"/>
        <end position="405"/>
    </location>
</feature>
<comment type="caution">
    <text evidence="8">The sequence shown here is derived from an EMBL/GenBank/DDBJ whole genome shotgun (WGS) entry which is preliminary data.</text>
</comment>
<keyword evidence="8" id="KW-0436">Ligase</keyword>
<feature type="transmembrane region" description="Helical" evidence="6">
    <location>
        <begin position="146"/>
        <end position="164"/>
    </location>
</feature>
<feature type="region of interest" description="Disordered" evidence="5">
    <location>
        <begin position="394"/>
        <end position="420"/>
    </location>
</feature>
<evidence type="ECO:0000256" key="3">
    <source>
        <dbReference type="ARBA" id="ARBA00022989"/>
    </source>
</evidence>
<feature type="transmembrane region" description="Helical" evidence="6">
    <location>
        <begin position="309"/>
        <end position="328"/>
    </location>
</feature>
<evidence type="ECO:0000256" key="6">
    <source>
        <dbReference type="SAM" id="Phobius"/>
    </source>
</evidence>
<name>A0A2T0RBA4_9ACTN</name>
<feature type="compositionally biased region" description="Gly residues" evidence="5">
    <location>
        <begin position="406"/>
        <end position="420"/>
    </location>
</feature>
<feature type="transmembrane region" description="Helical" evidence="6">
    <location>
        <begin position="80"/>
        <end position="100"/>
    </location>
</feature>
<evidence type="ECO:0000256" key="5">
    <source>
        <dbReference type="SAM" id="MobiDB-lite"/>
    </source>
</evidence>
<dbReference type="GO" id="GO:0016874">
    <property type="term" value="F:ligase activity"/>
    <property type="evidence" value="ECO:0007669"/>
    <property type="project" value="UniProtKB-KW"/>
</dbReference>
<evidence type="ECO:0000313" key="9">
    <source>
        <dbReference type="Proteomes" id="UP000238083"/>
    </source>
</evidence>
<reference evidence="8 9" key="1">
    <citation type="submission" date="2018-03" db="EMBL/GenBank/DDBJ databases">
        <title>Genomic Encyclopedia of Archaeal and Bacterial Type Strains, Phase II (KMG-II): from individual species to whole genera.</title>
        <authorList>
            <person name="Goeker M."/>
        </authorList>
    </citation>
    <scope>NUCLEOTIDE SEQUENCE [LARGE SCALE GENOMIC DNA]</scope>
    <source>
        <strain evidence="8 9">DSM 19711</strain>
    </source>
</reference>
<dbReference type="PANTHER" id="PTHR37422">
    <property type="entry name" value="TEICHURONIC ACID BIOSYNTHESIS PROTEIN TUAE"/>
    <property type="match status" value="1"/>
</dbReference>
<evidence type="ECO:0000259" key="7">
    <source>
        <dbReference type="Pfam" id="PF04932"/>
    </source>
</evidence>
<proteinExistence type="predicted"/>
<feature type="transmembrane region" description="Helical" evidence="6">
    <location>
        <begin position="107"/>
        <end position="131"/>
    </location>
</feature>
<feature type="transmembrane region" description="Helical" evidence="6">
    <location>
        <begin position="176"/>
        <end position="205"/>
    </location>
</feature>
<keyword evidence="4 6" id="KW-0472">Membrane</keyword>
<evidence type="ECO:0000256" key="2">
    <source>
        <dbReference type="ARBA" id="ARBA00022692"/>
    </source>
</evidence>
<keyword evidence="2 6" id="KW-0812">Transmembrane</keyword>
<protein>
    <submittedName>
        <fullName evidence="8">O-antigen ligase</fullName>
    </submittedName>
</protein>
<sequence>MLKWSLLATLALAPLEGYLLAVNPNLSKLAPALFLVTWVVHRVFGGRAIGTSHPVTWCALTLLVLVLASAAVNLDNGWALVYTVRWAPFLVLTVAMVDVLTHDVHPWAALAAFLTGAASCGVGALVSFLFLGDARATGPLDDPNDLAYVLTAAVPVAIVALVHLKDSRWKLLAAPALLVLVLGAAATLSRGGAIAVTVVLLWALARRLVRVRTAALCAVLLALAAVPAFDLVRNVIDGALAQKQYIASTNIETRQLRWLAAARMMGDHPLLGVGPGGFRTGYVSYGRLAELDALTPVAHEMYLEVGAELGVIALLVFLAAIAAGFLASEAAVRNRGADSAGRRDRLRLAALAAQGSLLAVCTSSIFLSEEYYMPLWAALAITAAVHRRSEGGAREGLARHRRDGDGWSGVAGGGDGPART</sequence>
<dbReference type="Proteomes" id="UP000238083">
    <property type="component" value="Unassembled WGS sequence"/>
</dbReference>
<keyword evidence="9" id="KW-1185">Reference proteome</keyword>
<gene>
    <name evidence="8" type="ORF">CLV37_101672</name>
</gene>
<accession>A0A2T0RBA4</accession>
<comment type="subcellular location">
    <subcellularLocation>
        <location evidence="1">Membrane</location>
        <topology evidence="1">Multi-pass membrane protein</topology>
    </subcellularLocation>
</comment>
<evidence type="ECO:0000256" key="1">
    <source>
        <dbReference type="ARBA" id="ARBA00004141"/>
    </source>
</evidence>
<feature type="transmembrane region" description="Helical" evidence="6">
    <location>
        <begin position="56"/>
        <end position="74"/>
    </location>
</feature>